<reference evidence="2" key="1">
    <citation type="journal article" date="2022" name="Mol. Ecol. Resour.">
        <title>The genomes of chicory, endive, great burdock and yacon provide insights into Asteraceae palaeo-polyploidization history and plant inulin production.</title>
        <authorList>
            <person name="Fan W."/>
            <person name="Wang S."/>
            <person name="Wang H."/>
            <person name="Wang A."/>
            <person name="Jiang F."/>
            <person name="Liu H."/>
            <person name="Zhao H."/>
            <person name="Xu D."/>
            <person name="Zhang Y."/>
        </authorList>
    </citation>
    <scope>NUCLEOTIDE SEQUENCE [LARGE SCALE GENOMIC DNA]</scope>
    <source>
        <strain evidence="2">cv. Niubang</strain>
    </source>
</reference>
<accession>A0ACB9DM38</accession>
<evidence type="ECO:0000313" key="2">
    <source>
        <dbReference type="Proteomes" id="UP001055879"/>
    </source>
</evidence>
<protein>
    <submittedName>
        <fullName evidence="1">Uncharacterized protein</fullName>
    </submittedName>
</protein>
<gene>
    <name evidence="1" type="ORF">L6452_10016</name>
</gene>
<comment type="caution">
    <text evidence="1">The sequence shown here is derived from an EMBL/GenBank/DDBJ whole genome shotgun (WGS) entry which is preliminary data.</text>
</comment>
<sequence length="92" mass="10614">MGRRNQPFEAEELRCSGSSLSFFGNGYFETLVNPEWNCSIVGFFPWICTLVHHQWKVSFGAEMNLLSCCIVFLVLFCVCGLFFILQSRFSRN</sequence>
<evidence type="ECO:0000313" key="1">
    <source>
        <dbReference type="EMBL" id="KAI3747538.1"/>
    </source>
</evidence>
<name>A0ACB9DM38_ARCLA</name>
<dbReference type="Proteomes" id="UP001055879">
    <property type="component" value="Linkage Group LG03"/>
</dbReference>
<keyword evidence="2" id="KW-1185">Reference proteome</keyword>
<proteinExistence type="predicted"/>
<dbReference type="EMBL" id="CM042049">
    <property type="protein sequence ID" value="KAI3747538.1"/>
    <property type="molecule type" value="Genomic_DNA"/>
</dbReference>
<reference evidence="1 2" key="2">
    <citation type="journal article" date="2022" name="Mol. Ecol. Resour.">
        <title>The genomes of chicory, endive, great burdock and yacon provide insights into Asteraceae paleo-polyploidization history and plant inulin production.</title>
        <authorList>
            <person name="Fan W."/>
            <person name="Wang S."/>
            <person name="Wang H."/>
            <person name="Wang A."/>
            <person name="Jiang F."/>
            <person name="Liu H."/>
            <person name="Zhao H."/>
            <person name="Xu D."/>
            <person name="Zhang Y."/>
        </authorList>
    </citation>
    <scope>NUCLEOTIDE SEQUENCE [LARGE SCALE GENOMIC DNA]</scope>
    <source>
        <strain evidence="2">cv. Niubang</strain>
    </source>
</reference>
<organism evidence="1 2">
    <name type="scientific">Arctium lappa</name>
    <name type="common">Greater burdock</name>
    <name type="synonym">Lappa major</name>
    <dbReference type="NCBI Taxonomy" id="4217"/>
    <lineage>
        <taxon>Eukaryota</taxon>
        <taxon>Viridiplantae</taxon>
        <taxon>Streptophyta</taxon>
        <taxon>Embryophyta</taxon>
        <taxon>Tracheophyta</taxon>
        <taxon>Spermatophyta</taxon>
        <taxon>Magnoliopsida</taxon>
        <taxon>eudicotyledons</taxon>
        <taxon>Gunneridae</taxon>
        <taxon>Pentapetalae</taxon>
        <taxon>asterids</taxon>
        <taxon>campanulids</taxon>
        <taxon>Asterales</taxon>
        <taxon>Asteraceae</taxon>
        <taxon>Carduoideae</taxon>
        <taxon>Cardueae</taxon>
        <taxon>Arctiinae</taxon>
        <taxon>Arctium</taxon>
    </lineage>
</organism>